<dbReference type="Proteomes" id="UP001501585">
    <property type="component" value="Unassembled WGS sequence"/>
</dbReference>
<feature type="transmembrane region" description="Helical" evidence="1">
    <location>
        <begin position="43"/>
        <end position="76"/>
    </location>
</feature>
<protein>
    <submittedName>
        <fullName evidence="2">Uncharacterized protein</fullName>
    </submittedName>
</protein>
<organism evidence="2 3">
    <name type="scientific">Nocardiopsis rhodophaea</name>
    <dbReference type="NCBI Taxonomy" id="280238"/>
    <lineage>
        <taxon>Bacteria</taxon>
        <taxon>Bacillati</taxon>
        <taxon>Actinomycetota</taxon>
        <taxon>Actinomycetes</taxon>
        <taxon>Streptosporangiales</taxon>
        <taxon>Nocardiopsidaceae</taxon>
        <taxon>Nocardiopsis</taxon>
    </lineage>
</organism>
<proteinExistence type="predicted"/>
<keyword evidence="1" id="KW-0812">Transmembrane</keyword>
<evidence type="ECO:0000313" key="3">
    <source>
        <dbReference type="Proteomes" id="UP001501585"/>
    </source>
</evidence>
<keyword evidence="1" id="KW-1133">Transmembrane helix</keyword>
<accession>A0ABN2TSX6</accession>
<reference evidence="2 3" key="1">
    <citation type="journal article" date="2019" name="Int. J. Syst. Evol. Microbiol.">
        <title>The Global Catalogue of Microorganisms (GCM) 10K type strain sequencing project: providing services to taxonomists for standard genome sequencing and annotation.</title>
        <authorList>
            <consortium name="The Broad Institute Genomics Platform"/>
            <consortium name="The Broad Institute Genome Sequencing Center for Infectious Disease"/>
            <person name="Wu L."/>
            <person name="Ma J."/>
        </authorList>
    </citation>
    <scope>NUCLEOTIDE SEQUENCE [LARGE SCALE GENOMIC DNA]</scope>
    <source>
        <strain evidence="2 3">JCM 15313</strain>
    </source>
</reference>
<evidence type="ECO:0000256" key="1">
    <source>
        <dbReference type="SAM" id="Phobius"/>
    </source>
</evidence>
<sequence>MAGLKNELPHLVLEEGVRARCWVSEDATAWLCSLDATLTKTPGVVVVLLVWAGCVTGLRVGVAAAAGGLWLGVWLVF</sequence>
<keyword evidence="3" id="KW-1185">Reference proteome</keyword>
<dbReference type="EMBL" id="BAAAPC010000082">
    <property type="protein sequence ID" value="GAA2019332.1"/>
    <property type="molecule type" value="Genomic_DNA"/>
</dbReference>
<keyword evidence="1" id="KW-0472">Membrane</keyword>
<comment type="caution">
    <text evidence="2">The sequence shown here is derived from an EMBL/GenBank/DDBJ whole genome shotgun (WGS) entry which is preliminary data.</text>
</comment>
<gene>
    <name evidence="2" type="ORF">GCM10009799_52510</name>
</gene>
<evidence type="ECO:0000313" key="2">
    <source>
        <dbReference type="EMBL" id="GAA2019332.1"/>
    </source>
</evidence>
<name>A0ABN2TSX6_9ACTN</name>